<proteinExistence type="predicted"/>
<keyword evidence="1" id="KW-1133">Transmembrane helix</keyword>
<accession>A0A192Y6W0</accession>
<feature type="transmembrane region" description="Helical" evidence="1">
    <location>
        <begin position="108"/>
        <end position="130"/>
    </location>
</feature>
<keyword evidence="1" id="KW-0472">Membrane</keyword>
<name>A0A192Y6W0_9CAUD</name>
<keyword evidence="1" id="KW-0812">Transmembrane</keyword>
<evidence type="ECO:0000256" key="1">
    <source>
        <dbReference type="SAM" id="Phobius"/>
    </source>
</evidence>
<reference evidence="2 3" key="1">
    <citation type="journal article" date="2016" name="Sci. Rep.">
        <title>A proposed integrated approach for the preclinical evaluation of phage therapy in Pseudomonas infections.</title>
        <authorList>
            <person name="Danis-Wlodarczyk K."/>
            <person name="Vandenheuvel D."/>
            <person name="Jang H.B."/>
            <person name="Briers Y."/>
            <person name="Olszak T."/>
            <person name="Arabski M."/>
            <person name="Wasik S."/>
            <person name="Drabik M."/>
            <person name="Higgins G."/>
            <person name="Tyrrell J."/>
            <person name="Harvey B.J."/>
            <person name="Noben J.P."/>
            <person name="Lavigne R."/>
            <person name="Drulis-Kawa Z."/>
        </authorList>
    </citation>
    <scope>NUCLEOTIDE SEQUENCE [LARGE SCALE GENOMIC DNA]</scope>
</reference>
<gene>
    <name evidence="2" type="ORF">KTN4_033</name>
</gene>
<sequence>MSMYTKDNAELYTHKEDGGIYYYHGLAHGTGDQRGELLHIYSDYFTDMMYYRNHTWSTRMERVSAPGLRLSRSLHPRLWITTLIGLMIIIITQVVFGTEFNAITLQEIVGTAVAGVLALGLPSFILHQLYKWKYKKPVKQKSEAA</sequence>
<protein>
    <submittedName>
        <fullName evidence="2">Uncharacterized protein</fullName>
    </submittedName>
</protein>
<dbReference type="Proteomes" id="UP000224336">
    <property type="component" value="Segment"/>
</dbReference>
<dbReference type="EMBL" id="KU521356">
    <property type="protein sequence ID" value="ANM44791.1"/>
    <property type="molecule type" value="Genomic_DNA"/>
</dbReference>
<feature type="transmembrane region" description="Helical" evidence="1">
    <location>
        <begin position="78"/>
        <end position="96"/>
    </location>
</feature>
<organism evidence="2 3">
    <name type="scientific">Pseudomonas phage KTN4</name>
    <dbReference type="NCBI Taxonomy" id="1862701"/>
    <lineage>
        <taxon>Viruses</taxon>
        <taxon>Duplodnaviria</taxon>
        <taxon>Heunggongvirae</taxon>
        <taxon>Uroviricota</taxon>
        <taxon>Caudoviricetes</taxon>
        <taxon>Chimalliviridae</taxon>
        <taxon>Phikzvirus</taxon>
        <taxon>Phikzvirus phiKZ</taxon>
    </lineage>
</organism>
<evidence type="ECO:0000313" key="3">
    <source>
        <dbReference type="Proteomes" id="UP000224336"/>
    </source>
</evidence>
<evidence type="ECO:0000313" key="2">
    <source>
        <dbReference type="EMBL" id="ANM44791.1"/>
    </source>
</evidence>